<evidence type="ECO:0000256" key="1">
    <source>
        <dbReference type="SAM" id="MobiDB-lite"/>
    </source>
</evidence>
<feature type="compositionally biased region" description="Polar residues" evidence="1">
    <location>
        <begin position="1224"/>
        <end position="1238"/>
    </location>
</feature>
<reference evidence="3" key="1">
    <citation type="submission" date="2023-02" db="EMBL/GenBank/DDBJ databases">
        <title>Identification and recombinant expression of a fungal hydrolase from Papiliotrema laurentii that hydrolyzes apple cutin and clears colloidal polyester polyurethane.</title>
        <authorList>
            <consortium name="DOE Joint Genome Institute"/>
            <person name="Roman V.A."/>
            <person name="Bojanowski C."/>
            <person name="Crable B.R."/>
            <person name="Wagner D.N."/>
            <person name="Hung C.S."/>
            <person name="Nadeau L.J."/>
            <person name="Schratz L."/>
            <person name="Haridas S."/>
            <person name="Pangilinan J."/>
            <person name="Lipzen A."/>
            <person name="Na H."/>
            <person name="Yan M."/>
            <person name="Ng V."/>
            <person name="Grigoriev I.V."/>
            <person name="Spatafora J.W."/>
            <person name="Barlow D."/>
            <person name="Biffinger J."/>
            <person name="Kelley-Loughnane N."/>
            <person name="Varaljay V.A."/>
            <person name="Crookes-Goodson W.J."/>
        </authorList>
    </citation>
    <scope>NUCLEOTIDE SEQUENCE</scope>
    <source>
        <strain evidence="3">5307AH</strain>
    </source>
</reference>
<dbReference type="GO" id="GO:0005085">
    <property type="term" value="F:guanyl-nucleotide exchange factor activity"/>
    <property type="evidence" value="ECO:0007669"/>
    <property type="project" value="InterPro"/>
</dbReference>
<feature type="region of interest" description="Disordered" evidence="1">
    <location>
        <begin position="1049"/>
        <end position="1077"/>
    </location>
</feature>
<feature type="compositionally biased region" description="Polar residues" evidence="1">
    <location>
        <begin position="412"/>
        <end position="430"/>
    </location>
</feature>
<sequence length="1341" mass="139865">MSDQPKQGLFASLSIGRASKSPKGAVDTPLAHPLLGASTSSLNLLPDTGSSTGQSDTDAQQGLPQGHARQGSGSRVVSGVTGDLSNLPYKPRQKGLHGSTNSVSSVASITGNNPSSSSNNAPPSISTSPVAPSSISAAPTTSTSTSATFALPSPSAVETIVAAETMTSSAVLGTNSSATSRLQLQSLKAAAQKFGLGNGSMGMAMIDAIFEKSQAGRGKSDGGEWTELLKLISGGKVVLLLPSSPATSLPITPQILRDHVAFVSPAIPLSATSQKEETSSIKSGTASSSASVLVTMSGIVGSLKGSTLSIDSTFSPDSSFLSAIRDPATRTSAISILRPITLTSSSSHFPTFSLSTETSPLPFPPLNKGSSAVYSSDNREGTKTAGGKLGRINPFASFFGGSSTSTPALGTSPGTDLSNPASPSRASFTNLTPERPLSPVSAGSPVVGLVSPGRVSLNLDPDAASIRSDVTSRDPEGYSVVAYTISKPIRQADVSKSLNKALKATIREELHRLPEKVIDKVIKLVVAGACPTYTSASDTKSDSAVPRLDYSDPTTAGERLQEFIEEVYDDLTLHFRADSSHIFGEGEYGSMRRKTSWTRKNVPADRLSTDADPAEASKERKERLRKEKDLLVEKEATEGAERVEAVMCRLLYNRLFSPLESDDARHDEALSSRIAALNMLDLSLDHLGLITRPDDVPPGQRGAIAEGLARVVEDIGDELQKLSLPNCLTPKEKGDVLIKAHKIVVDGLSELPPIDLRPEGEPYKPASRSESPADTAENVAASSSIRSVPSSSSIAEGEASQGRESNTSASAIPIQPRKSSSSGSLPLSVSPASTDPLSAIEEVLERTPRMPQSSSATDVPQLVLPEANEDKIEEAMSDSVLTVNASSASTSAETEKKVPPRGSTSGADLILPIIIFAVVKSNPPQLASQLMYLRRFRSAICLTGEASYAIVNLTAVVEFLEHVELSQLGLGDESDKVISIDDLSPIGLNYLDETNADAASIASASSRLRGRVFQVGELAGSAADSANKVLTGVVDSSWTALRGLISAPAAAASTEDGGETVPPLGENRPNMRPRQASSFSLASVTASVATIAAAAANRSRSRANSRASAMVSNPPKEEHKWKGNEEMVEVTSRPGSIREPGATPAEYPSSDESNGSDTEDEDARADEAGGLKVKSASRNGKDASSTPWISRSEESDKDKEKDDGRERVSIGDRLASIGVLGRLSSPSETSLPNEQPQGKATGGFLSGIASVRNASATGHGRRLSLLGGSRLEASPAGSNASLPAVTPTGNLSTDTDTVEPPLDYFMTCDVGDIKLSEIGLLLRDYRRLGAIVNSLQAKPSI</sequence>
<feature type="region of interest" description="Disordered" evidence="1">
    <location>
        <begin position="599"/>
        <end position="623"/>
    </location>
</feature>
<dbReference type="SUPFAM" id="SSF109993">
    <property type="entry name" value="VPS9 domain"/>
    <property type="match status" value="1"/>
</dbReference>
<dbReference type="PANTHER" id="PTHR23101:SF25">
    <property type="entry name" value="GTPASE-ACTIVATING PROTEIN AND VPS9 DOMAIN-CONTAINING PROTEIN 1"/>
    <property type="match status" value="1"/>
</dbReference>
<evidence type="ECO:0000313" key="4">
    <source>
        <dbReference type="Proteomes" id="UP001182556"/>
    </source>
</evidence>
<feature type="compositionally biased region" description="Polar residues" evidence="1">
    <location>
        <begin position="37"/>
        <end position="63"/>
    </location>
</feature>
<dbReference type="PROSITE" id="PS51205">
    <property type="entry name" value="VPS9"/>
    <property type="match status" value="1"/>
</dbReference>
<evidence type="ECO:0000313" key="3">
    <source>
        <dbReference type="EMBL" id="KAK1923137.1"/>
    </source>
</evidence>
<dbReference type="GO" id="GO:0030139">
    <property type="term" value="C:endocytic vesicle"/>
    <property type="evidence" value="ECO:0007669"/>
    <property type="project" value="TreeGrafter"/>
</dbReference>
<dbReference type="InterPro" id="IPR045046">
    <property type="entry name" value="Vps9-like"/>
</dbReference>
<dbReference type="Pfam" id="PF02204">
    <property type="entry name" value="VPS9"/>
    <property type="match status" value="1"/>
</dbReference>
<feature type="region of interest" description="Disordered" evidence="1">
    <location>
        <begin position="1"/>
        <end position="149"/>
    </location>
</feature>
<name>A0AAD9CX43_PAPLA</name>
<feature type="compositionally biased region" description="Polar residues" evidence="1">
    <location>
        <begin position="1276"/>
        <end position="1294"/>
    </location>
</feature>
<dbReference type="Proteomes" id="UP001182556">
    <property type="component" value="Unassembled WGS sequence"/>
</dbReference>
<feature type="compositionally biased region" description="Low complexity" evidence="1">
    <location>
        <begin position="819"/>
        <end position="833"/>
    </location>
</feature>
<feature type="region of interest" description="Disordered" evidence="1">
    <location>
        <begin position="1274"/>
        <end position="1294"/>
    </location>
</feature>
<feature type="compositionally biased region" description="Basic and acidic residues" evidence="1">
    <location>
        <begin position="1191"/>
        <end position="1210"/>
    </location>
</feature>
<proteinExistence type="predicted"/>
<dbReference type="SMART" id="SM00167">
    <property type="entry name" value="VPS9"/>
    <property type="match status" value="1"/>
</dbReference>
<feature type="compositionally biased region" description="Polar residues" evidence="1">
    <location>
        <begin position="1176"/>
        <end position="1189"/>
    </location>
</feature>
<evidence type="ECO:0000259" key="2">
    <source>
        <dbReference type="PROSITE" id="PS51205"/>
    </source>
</evidence>
<dbReference type="GO" id="GO:0005829">
    <property type="term" value="C:cytosol"/>
    <property type="evidence" value="ECO:0007669"/>
    <property type="project" value="TreeGrafter"/>
</dbReference>
<gene>
    <name evidence="3" type="ORF">DB88DRAFT_440762</name>
</gene>
<feature type="compositionally biased region" description="Low complexity" evidence="1">
    <location>
        <begin position="779"/>
        <end position="795"/>
    </location>
</feature>
<comment type="caution">
    <text evidence="3">The sequence shown here is derived from an EMBL/GenBank/DDBJ whole genome shotgun (WGS) entry which is preliminary data.</text>
</comment>
<organism evidence="3 4">
    <name type="scientific">Papiliotrema laurentii</name>
    <name type="common">Cryptococcus laurentii</name>
    <dbReference type="NCBI Taxonomy" id="5418"/>
    <lineage>
        <taxon>Eukaryota</taxon>
        <taxon>Fungi</taxon>
        <taxon>Dikarya</taxon>
        <taxon>Basidiomycota</taxon>
        <taxon>Agaricomycotina</taxon>
        <taxon>Tremellomycetes</taxon>
        <taxon>Tremellales</taxon>
        <taxon>Rhynchogastremaceae</taxon>
        <taxon>Papiliotrema</taxon>
    </lineage>
</organism>
<feature type="compositionally biased region" description="Basic and acidic residues" evidence="1">
    <location>
        <begin position="1115"/>
        <end position="1125"/>
    </location>
</feature>
<keyword evidence="4" id="KW-1185">Reference proteome</keyword>
<protein>
    <recommendedName>
        <fullName evidence="2">VPS9 domain-containing protein</fullName>
    </recommendedName>
</protein>
<feature type="domain" description="VPS9" evidence="2">
    <location>
        <begin position="664"/>
        <end position="969"/>
    </location>
</feature>
<feature type="compositionally biased region" description="Low complexity" evidence="1">
    <location>
        <begin position="1096"/>
        <end position="1109"/>
    </location>
</feature>
<dbReference type="Gene3D" id="1.20.1050.80">
    <property type="entry name" value="VPS9 domain"/>
    <property type="match status" value="2"/>
</dbReference>
<dbReference type="EMBL" id="JAODAN010000007">
    <property type="protein sequence ID" value="KAK1923137.1"/>
    <property type="molecule type" value="Genomic_DNA"/>
</dbReference>
<dbReference type="GO" id="GO:0031267">
    <property type="term" value="F:small GTPase binding"/>
    <property type="evidence" value="ECO:0007669"/>
    <property type="project" value="TreeGrafter"/>
</dbReference>
<feature type="region of interest" description="Disordered" evidence="1">
    <location>
        <begin position="1096"/>
        <end position="1241"/>
    </location>
</feature>
<dbReference type="InterPro" id="IPR003123">
    <property type="entry name" value="VPS9"/>
</dbReference>
<dbReference type="GO" id="GO:0016192">
    <property type="term" value="P:vesicle-mediated transport"/>
    <property type="evidence" value="ECO:0007669"/>
    <property type="project" value="InterPro"/>
</dbReference>
<feature type="compositionally biased region" description="Low complexity" evidence="1">
    <location>
        <begin position="71"/>
        <end position="80"/>
    </location>
</feature>
<feature type="region of interest" description="Disordered" evidence="1">
    <location>
        <begin position="751"/>
        <end position="834"/>
    </location>
</feature>
<feature type="compositionally biased region" description="Low complexity" evidence="1">
    <location>
        <begin position="107"/>
        <end position="149"/>
    </location>
</feature>
<accession>A0AAD9CX43</accession>
<dbReference type="InterPro" id="IPR037191">
    <property type="entry name" value="VPS9_dom_sf"/>
</dbReference>
<dbReference type="PANTHER" id="PTHR23101">
    <property type="entry name" value="RAB GDP/GTP EXCHANGE FACTOR"/>
    <property type="match status" value="1"/>
</dbReference>
<feature type="region of interest" description="Disordered" evidence="1">
    <location>
        <begin position="404"/>
        <end position="430"/>
    </location>
</feature>